<evidence type="ECO:0000313" key="1">
    <source>
        <dbReference type="EMBL" id="RZC73438.1"/>
    </source>
</evidence>
<evidence type="ECO:0000313" key="2">
    <source>
        <dbReference type="Proteomes" id="UP000316621"/>
    </source>
</evidence>
<keyword evidence="2" id="KW-1185">Reference proteome</keyword>
<sequence length="75" mass="8575">MDSETKLNDALVDLSKDQPKLCHTKNIFNGKFLQPPGLWKEKGTLVVSERNCRHAMHMYKQICHGEGIIPVPHHL</sequence>
<dbReference type="Proteomes" id="UP000316621">
    <property type="component" value="Chromosome 8"/>
</dbReference>
<organism evidence="1 2">
    <name type="scientific">Papaver somniferum</name>
    <name type="common">Opium poppy</name>
    <dbReference type="NCBI Taxonomy" id="3469"/>
    <lineage>
        <taxon>Eukaryota</taxon>
        <taxon>Viridiplantae</taxon>
        <taxon>Streptophyta</taxon>
        <taxon>Embryophyta</taxon>
        <taxon>Tracheophyta</taxon>
        <taxon>Spermatophyta</taxon>
        <taxon>Magnoliopsida</taxon>
        <taxon>Ranunculales</taxon>
        <taxon>Papaveraceae</taxon>
        <taxon>Papaveroideae</taxon>
        <taxon>Papaver</taxon>
    </lineage>
</organism>
<name>A0A4Y7KMV5_PAPSO</name>
<accession>A0A4Y7KMV5</accession>
<dbReference type="EMBL" id="CM010722">
    <property type="protein sequence ID" value="RZC73438.1"/>
    <property type="molecule type" value="Genomic_DNA"/>
</dbReference>
<reference evidence="1 2" key="1">
    <citation type="journal article" date="2018" name="Science">
        <title>The opium poppy genome and morphinan production.</title>
        <authorList>
            <person name="Guo L."/>
            <person name="Winzer T."/>
            <person name="Yang X."/>
            <person name="Li Y."/>
            <person name="Ning Z."/>
            <person name="He Z."/>
            <person name="Teodor R."/>
            <person name="Lu Y."/>
            <person name="Bowser T.A."/>
            <person name="Graham I.A."/>
            <person name="Ye K."/>
        </authorList>
    </citation>
    <scope>NUCLEOTIDE SEQUENCE [LARGE SCALE GENOMIC DNA]</scope>
    <source>
        <strain evidence="2">cv. HN1</strain>
        <tissue evidence="1">Leaves</tissue>
    </source>
</reference>
<proteinExistence type="predicted"/>
<protein>
    <submittedName>
        <fullName evidence="1">Uncharacterized protein</fullName>
    </submittedName>
</protein>
<gene>
    <name evidence="1" type="ORF">C5167_048918</name>
</gene>
<dbReference type="AlphaFoldDB" id="A0A4Y7KMV5"/>
<dbReference type="Gramene" id="RZC73438">
    <property type="protein sequence ID" value="RZC73438"/>
    <property type="gene ID" value="C5167_048918"/>
</dbReference>